<reference evidence="2 3" key="1">
    <citation type="submission" date="2019-10" db="EMBL/GenBank/DDBJ databases">
        <title>Thermopilla bonchosmolovskayae gen. nov., sp. nov., a moderately thermophilic Chloroflexi bacterium from a Chukotka hot spring (Arctic, Russia), representing a novel classis Thermopillaia, which include previously uncultivated lineage OLB14.</title>
        <authorList>
            <person name="Kochetkova T.V."/>
            <person name="Zayulina K.S."/>
            <person name="Zhigarkov V.S."/>
            <person name="Minaev N.V."/>
            <person name="Novikov A."/>
            <person name="Toshchakov S.V."/>
            <person name="Elcheninov A.G."/>
            <person name="Kublanov I.V."/>
        </authorList>
    </citation>
    <scope>NUCLEOTIDE SEQUENCE [LARGE SCALE GENOMIC DNA]</scope>
    <source>
        <strain evidence="2 3">3753O</strain>
    </source>
</reference>
<keyword evidence="3" id="KW-1185">Reference proteome</keyword>
<dbReference type="EMBL" id="CP042829">
    <property type="protein sequence ID" value="QFG03239.1"/>
    <property type="molecule type" value="Genomic_DNA"/>
</dbReference>
<gene>
    <name evidence="2" type="ORF">Tbon_08000</name>
</gene>
<evidence type="ECO:0000256" key="1">
    <source>
        <dbReference type="SAM" id="MobiDB-lite"/>
    </source>
</evidence>
<dbReference type="Proteomes" id="UP000326331">
    <property type="component" value="Chromosome"/>
</dbReference>
<sequence>MPAAPPAAPAADHHGKGTAMRIIDHADLPPALYQRAADARAAETRQALARLAVAPPGATPPAAPGADVVQLSPEARAAWQHLRQPPDLAALAALLRDALPGPGSPPGPAFAALRAALAALGVEPAAIPATPAALGALVSALRAAFPALAGDDAAAASLAAWLLAGRAGPGFELPPALLSLLVPPEQRRRSRPAARREPAARVDSASQKFVQSARTSPTGGRAWT</sequence>
<proteinExistence type="predicted"/>
<evidence type="ECO:0000313" key="3">
    <source>
        <dbReference type="Proteomes" id="UP000326331"/>
    </source>
</evidence>
<feature type="region of interest" description="Disordered" evidence="1">
    <location>
        <begin position="187"/>
        <end position="224"/>
    </location>
</feature>
<evidence type="ECO:0000313" key="2">
    <source>
        <dbReference type="EMBL" id="QFG03239.1"/>
    </source>
</evidence>
<name>A0ABX6C1S7_9CHLR</name>
<accession>A0ABX6C1S7</accession>
<protein>
    <submittedName>
        <fullName evidence="2">Uncharacterized protein</fullName>
    </submittedName>
</protein>
<organism evidence="2 3">
    <name type="scientific">Tepidiforma bonchosmolovskayae</name>
    <dbReference type="NCBI Taxonomy" id="2601677"/>
    <lineage>
        <taxon>Bacteria</taxon>
        <taxon>Bacillati</taxon>
        <taxon>Chloroflexota</taxon>
        <taxon>Tepidiformia</taxon>
        <taxon>Tepidiformales</taxon>
        <taxon>Tepidiformaceae</taxon>
        <taxon>Tepidiforma</taxon>
    </lineage>
</organism>
<feature type="compositionally biased region" description="Polar residues" evidence="1">
    <location>
        <begin position="204"/>
        <end position="218"/>
    </location>
</feature>